<dbReference type="CDD" id="cd00060">
    <property type="entry name" value="FHA"/>
    <property type="match status" value="1"/>
</dbReference>
<dbReference type="InterPro" id="IPR002078">
    <property type="entry name" value="Sigma_54_int"/>
</dbReference>
<dbReference type="RefSeq" id="WP_153824846.1">
    <property type="nucleotide sequence ID" value="NZ_WJIE01000024.1"/>
</dbReference>
<keyword evidence="3" id="KW-0805">Transcription regulation</keyword>
<dbReference type="InterPro" id="IPR008984">
    <property type="entry name" value="SMAD_FHA_dom_sf"/>
</dbReference>
<dbReference type="Gene3D" id="1.10.8.60">
    <property type="match status" value="1"/>
</dbReference>
<dbReference type="PANTHER" id="PTHR32071">
    <property type="entry name" value="TRANSCRIPTIONAL REGULATORY PROTEIN"/>
    <property type="match status" value="1"/>
</dbReference>
<dbReference type="Pfam" id="PF25601">
    <property type="entry name" value="AAA_lid_14"/>
    <property type="match status" value="1"/>
</dbReference>
<proteinExistence type="predicted"/>
<name>A0A6N7QB41_9BACT</name>
<dbReference type="GO" id="GO:0043565">
    <property type="term" value="F:sequence-specific DNA binding"/>
    <property type="evidence" value="ECO:0007669"/>
    <property type="project" value="InterPro"/>
</dbReference>
<sequence length="475" mass="51247">MARPLLTTQTEQEHSVQQKTVGLLVFVLRYDDLLAADSRILPPITREGAKYEVGRAPEVRPAALAGSTLLLPDPFVSRAHARLVRRRGADVLEDLGSKLGTFVNGERIEGPRALVDGDLLEIGHSLLVYRLVEPRVAVRLASLPQGIQHGPTRTLCPELASMSADLERIARTDQPVLLLAETGAGKEIAARFVHETSGRAGPFVAVDCGAIPDHLVEGELFGHRRGAFSGAVEERRGRIRSAEGGTVFLDELGNLPESAQASLLRVIQEREVTPVGGERAQKVDVRWIAATNEALFSEDSRFRADLRARLAGYVALLPPLRRRREDLGFLVADILGKTGLSSVSITKRAARALFFGELPGNIRELERALSSAAVLMGDGPIDVQHLSVVAARAASRASARAEGSAADAPPADPPTGEPQRSSSKRPTREAIEAALARTNRVQGEAARLLGVHERQLTRWMDAYGIPRAKKSSSEA</sequence>
<dbReference type="SUPFAM" id="SSF52540">
    <property type="entry name" value="P-loop containing nucleoside triphosphate hydrolases"/>
    <property type="match status" value="1"/>
</dbReference>
<dbReference type="OrthoDB" id="9814761at2"/>
<dbReference type="InterPro" id="IPR027417">
    <property type="entry name" value="P-loop_NTPase"/>
</dbReference>
<feature type="domain" description="Sigma-54 factor interaction" evidence="7">
    <location>
        <begin position="157"/>
        <end position="374"/>
    </location>
</feature>
<evidence type="ECO:0000256" key="4">
    <source>
        <dbReference type="ARBA" id="ARBA00023163"/>
    </source>
</evidence>
<evidence type="ECO:0000256" key="2">
    <source>
        <dbReference type="ARBA" id="ARBA00022840"/>
    </source>
</evidence>
<dbReference type="InterPro" id="IPR002197">
    <property type="entry name" value="HTH_Fis"/>
</dbReference>
<dbReference type="InterPro" id="IPR058031">
    <property type="entry name" value="AAA_lid_NorR"/>
</dbReference>
<gene>
    <name evidence="8" type="ORF">GF068_40105</name>
</gene>
<dbReference type="EMBL" id="WJIE01000024">
    <property type="protein sequence ID" value="MRG98071.1"/>
    <property type="molecule type" value="Genomic_DNA"/>
</dbReference>
<feature type="region of interest" description="Disordered" evidence="5">
    <location>
        <begin position="399"/>
        <end position="430"/>
    </location>
</feature>
<comment type="caution">
    <text evidence="8">The sequence shown here is derived from an EMBL/GenBank/DDBJ whole genome shotgun (WGS) entry which is preliminary data.</text>
</comment>
<evidence type="ECO:0000256" key="5">
    <source>
        <dbReference type="SAM" id="MobiDB-lite"/>
    </source>
</evidence>
<evidence type="ECO:0000313" key="8">
    <source>
        <dbReference type="EMBL" id="MRG98071.1"/>
    </source>
</evidence>
<dbReference type="AlphaFoldDB" id="A0A6N7QB41"/>
<dbReference type="SMART" id="SM00382">
    <property type="entry name" value="AAA"/>
    <property type="match status" value="1"/>
</dbReference>
<dbReference type="InterPro" id="IPR009057">
    <property type="entry name" value="Homeodomain-like_sf"/>
</dbReference>
<evidence type="ECO:0000313" key="9">
    <source>
        <dbReference type="Proteomes" id="UP000440224"/>
    </source>
</evidence>
<keyword evidence="9" id="KW-1185">Reference proteome</keyword>
<dbReference type="SMART" id="SM00240">
    <property type="entry name" value="FHA"/>
    <property type="match status" value="1"/>
</dbReference>
<dbReference type="PROSITE" id="PS50045">
    <property type="entry name" value="SIGMA54_INTERACT_4"/>
    <property type="match status" value="1"/>
</dbReference>
<keyword evidence="1" id="KW-0547">Nucleotide-binding</keyword>
<evidence type="ECO:0000259" key="7">
    <source>
        <dbReference type="PROSITE" id="PS50045"/>
    </source>
</evidence>
<dbReference type="InterPro" id="IPR000253">
    <property type="entry name" value="FHA_dom"/>
</dbReference>
<evidence type="ECO:0000256" key="3">
    <source>
        <dbReference type="ARBA" id="ARBA00023015"/>
    </source>
</evidence>
<dbReference type="Gene3D" id="2.60.200.20">
    <property type="match status" value="1"/>
</dbReference>
<dbReference type="SUPFAM" id="SSF46689">
    <property type="entry name" value="Homeodomain-like"/>
    <property type="match status" value="1"/>
</dbReference>
<evidence type="ECO:0000259" key="6">
    <source>
        <dbReference type="PROSITE" id="PS50006"/>
    </source>
</evidence>
<evidence type="ECO:0000256" key="1">
    <source>
        <dbReference type="ARBA" id="ARBA00022741"/>
    </source>
</evidence>
<dbReference type="InterPro" id="IPR025943">
    <property type="entry name" value="Sigma_54_int_dom_ATP-bd_2"/>
</dbReference>
<feature type="compositionally biased region" description="Low complexity" evidence="5">
    <location>
        <begin position="399"/>
        <end position="409"/>
    </location>
</feature>
<dbReference type="SUPFAM" id="SSF49879">
    <property type="entry name" value="SMAD/FHA domain"/>
    <property type="match status" value="1"/>
</dbReference>
<keyword evidence="4" id="KW-0804">Transcription</keyword>
<protein>
    <submittedName>
        <fullName evidence="8">FHA domain-containing protein</fullName>
    </submittedName>
</protein>
<accession>A0A6N7QB41</accession>
<dbReference type="Pfam" id="PF00498">
    <property type="entry name" value="FHA"/>
    <property type="match status" value="1"/>
</dbReference>
<dbReference type="Gene3D" id="1.10.10.60">
    <property type="entry name" value="Homeodomain-like"/>
    <property type="match status" value="1"/>
</dbReference>
<dbReference type="PROSITE" id="PS50006">
    <property type="entry name" value="FHA_DOMAIN"/>
    <property type="match status" value="1"/>
</dbReference>
<dbReference type="CDD" id="cd00009">
    <property type="entry name" value="AAA"/>
    <property type="match status" value="1"/>
</dbReference>
<dbReference type="Gene3D" id="3.40.50.300">
    <property type="entry name" value="P-loop containing nucleotide triphosphate hydrolases"/>
    <property type="match status" value="1"/>
</dbReference>
<feature type="domain" description="FHA" evidence="6">
    <location>
        <begin position="51"/>
        <end position="108"/>
    </location>
</feature>
<dbReference type="Pfam" id="PF00158">
    <property type="entry name" value="Sigma54_activat"/>
    <property type="match status" value="1"/>
</dbReference>
<dbReference type="GO" id="GO:0006355">
    <property type="term" value="P:regulation of DNA-templated transcription"/>
    <property type="evidence" value="ECO:0007669"/>
    <property type="project" value="InterPro"/>
</dbReference>
<organism evidence="8 9">
    <name type="scientific">Polyangium spumosum</name>
    <dbReference type="NCBI Taxonomy" id="889282"/>
    <lineage>
        <taxon>Bacteria</taxon>
        <taxon>Pseudomonadati</taxon>
        <taxon>Myxococcota</taxon>
        <taxon>Polyangia</taxon>
        <taxon>Polyangiales</taxon>
        <taxon>Polyangiaceae</taxon>
        <taxon>Polyangium</taxon>
    </lineage>
</organism>
<reference evidence="8 9" key="1">
    <citation type="submission" date="2019-10" db="EMBL/GenBank/DDBJ databases">
        <title>A soil myxobacterium in the family Polyangiaceae.</title>
        <authorList>
            <person name="Li Y."/>
            <person name="Wang J."/>
        </authorList>
    </citation>
    <scope>NUCLEOTIDE SEQUENCE [LARGE SCALE GENOMIC DNA]</scope>
    <source>
        <strain evidence="8 9">DSM 14734</strain>
    </source>
</reference>
<dbReference type="Pfam" id="PF02954">
    <property type="entry name" value="HTH_8"/>
    <property type="match status" value="1"/>
</dbReference>
<dbReference type="InterPro" id="IPR003593">
    <property type="entry name" value="AAA+_ATPase"/>
</dbReference>
<dbReference type="PROSITE" id="PS00676">
    <property type="entry name" value="SIGMA54_INTERACT_2"/>
    <property type="match status" value="1"/>
</dbReference>
<dbReference type="GO" id="GO:0005524">
    <property type="term" value="F:ATP binding"/>
    <property type="evidence" value="ECO:0007669"/>
    <property type="project" value="UniProtKB-KW"/>
</dbReference>
<keyword evidence="2" id="KW-0067">ATP-binding</keyword>
<dbReference type="Proteomes" id="UP000440224">
    <property type="component" value="Unassembled WGS sequence"/>
</dbReference>
<dbReference type="FunFam" id="3.40.50.300:FF:000006">
    <property type="entry name" value="DNA-binding transcriptional regulator NtrC"/>
    <property type="match status" value="1"/>
</dbReference>